<name>A0A7W9TYD0_9BURK</name>
<dbReference type="EMBL" id="JACHBW010000007">
    <property type="protein sequence ID" value="MBB6102966.1"/>
    <property type="molecule type" value="Genomic_DNA"/>
</dbReference>
<accession>A0A7W9TYD0</accession>
<feature type="chain" id="PRO_5030836432" description="DUF995 domain-containing protein" evidence="1">
    <location>
        <begin position="31"/>
        <end position="139"/>
    </location>
</feature>
<dbReference type="InterPro" id="IPR009337">
    <property type="entry name" value="DUF995"/>
</dbReference>
<dbReference type="RefSeq" id="WP_183724510.1">
    <property type="nucleotide sequence ID" value="NZ_JACHBW010000007.1"/>
</dbReference>
<reference evidence="2 3" key="1">
    <citation type="submission" date="2020-08" db="EMBL/GenBank/DDBJ databases">
        <title>Above-ground endophytic microbial communities from plants in different locations in the United States.</title>
        <authorList>
            <person name="Frank C."/>
        </authorList>
    </citation>
    <scope>NUCLEOTIDE SEQUENCE [LARGE SCALE GENOMIC DNA]</scope>
    <source>
        <strain evidence="2 3">WP4_2_2</strain>
    </source>
</reference>
<feature type="signal peptide" evidence="1">
    <location>
        <begin position="1"/>
        <end position="30"/>
    </location>
</feature>
<evidence type="ECO:0008006" key="4">
    <source>
        <dbReference type="Google" id="ProtNLM"/>
    </source>
</evidence>
<keyword evidence="1" id="KW-0732">Signal</keyword>
<protein>
    <recommendedName>
        <fullName evidence="4">DUF995 domain-containing protein</fullName>
    </recommendedName>
</protein>
<comment type="caution">
    <text evidence="2">The sequence shown here is derived from an EMBL/GenBank/DDBJ whole genome shotgun (WGS) entry which is preliminary data.</text>
</comment>
<proteinExistence type="predicted"/>
<sequence>MKVLLASHAIAAPVFAFFSAFFSVSSPAFADGATPLTHDELQQLMPGAQIEITYTDGSTTLWKDADDGSVEAVWTSGFTSSKHYSSPGTGSWKISDDGKYCSHVQWRKNVSDWCSQVVKGDDGEFVLAGHPDWKMKVSK</sequence>
<evidence type="ECO:0000313" key="3">
    <source>
        <dbReference type="Proteomes" id="UP000571554"/>
    </source>
</evidence>
<dbReference type="Pfam" id="PF06191">
    <property type="entry name" value="DUF995"/>
    <property type="match status" value="1"/>
</dbReference>
<dbReference type="Proteomes" id="UP000571554">
    <property type="component" value="Unassembled WGS sequence"/>
</dbReference>
<evidence type="ECO:0000256" key="1">
    <source>
        <dbReference type="SAM" id="SignalP"/>
    </source>
</evidence>
<gene>
    <name evidence="2" type="ORF">F4827_002819</name>
</gene>
<keyword evidence="3" id="KW-1185">Reference proteome</keyword>
<evidence type="ECO:0000313" key="2">
    <source>
        <dbReference type="EMBL" id="MBB6102966.1"/>
    </source>
</evidence>
<dbReference type="AlphaFoldDB" id="A0A7W9TYD0"/>
<organism evidence="2 3">
    <name type="scientific">Paraburkholderia bannensis</name>
    <dbReference type="NCBI Taxonomy" id="765414"/>
    <lineage>
        <taxon>Bacteria</taxon>
        <taxon>Pseudomonadati</taxon>
        <taxon>Pseudomonadota</taxon>
        <taxon>Betaproteobacteria</taxon>
        <taxon>Burkholderiales</taxon>
        <taxon>Burkholderiaceae</taxon>
        <taxon>Paraburkholderia</taxon>
    </lineage>
</organism>